<dbReference type="InterPro" id="IPR058240">
    <property type="entry name" value="rSAM_sf"/>
</dbReference>
<dbReference type="SUPFAM" id="SSF102114">
    <property type="entry name" value="Radical SAM enzymes"/>
    <property type="match status" value="1"/>
</dbReference>
<dbReference type="GO" id="GO:0046872">
    <property type="term" value="F:metal ion binding"/>
    <property type="evidence" value="ECO:0007669"/>
    <property type="project" value="UniProtKB-KW"/>
</dbReference>
<dbReference type="GO" id="GO:0031419">
    <property type="term" value="F:cobalamin binding"/>
    <property type="evidence" value="ECO:0007669"/>
    <property type="project" value="InterPro"/>
</dbReference>
<evidence type="ECO:0000256" key="4">
    <source>
        <dbReference type="ARBA" id="ARBA00023004"/>
    </source>
</evidence>
<evidence type="ECO:0000256" key="5">
    <source>
        <dbReference type="ARBA" id="ARBA00023014"/>
    </source>
</evidence>
<evidence type="ECO:0000313" key="9">
    <source>
        <dbReference type="Proteomes" id="UP000091979"/>
    </source>
</evidence>
<dbReference type="InterPro" id="IPR023969">
    <property type="entry name" value="CHP04072_B12-bd/rSAM"/>
</dbReference>
<dbReference type="Pfam" id="PF04055">
    <property type="entry name" value="Radical_SAM"/>
    <property type="match status" value="1"/>
</dbReference>
<dbReference type="EMBL" id="JXMS01000018">
    <property type="protein sequence ID" value="OBQ50110.1"/>
    <property type="molecule type" value="Genomic_DNA"/>
</dbReference>
<dbReference type="Proteomes" id="UP000091979">
    <property type="component" value="Unassembled WGS sequence"/>
</dbReference>
<dbReference type="SFLD" id="SFLDG01082">
    <property type="entry name" value="B12-binding_domain_containing"/>
    <property type="match status" value="1"/>
</dbReference>
<keyword evidence="2" id="KW-0949">S-adenosyl-L-methionine</keyword>
<dbReference type="STRING" id="1560234.SP90_10730"/>
<evidence type="ECO:0000256" key="3">
    <source>
        <dbReference type="ARBA" id="ARBA00022723"/>
    </source>
</evidence>
<dbReference type="InterPro" id="IPR034466">
    <property type="entry name" value="Methyltransferase_Class_B"/>
</dbReference>
<dbReference type="InterPro" id="IPR006158">
    <property type="entry name" value="Cobalamin-bd"/>
</dbReference>
<dbReference type="SMART" id="SM00729">
    <property type="entry name" value="Elp3"/>
    <property type="match status" value="1"/>
</dbReference>
<evidence type="ECO:0000256" key="1">
    <source>
        <dbReference type="ARBA" id="ARBA00001966"/>
    </source>
</evidence>
<dbReference type="NCBIfam" id="TIGR04072">
    <property type="entry name" value="rSAM_ladder_B12"/>
    <property type="match status" value="1"/>
</dbReference>
<keyword evidence="5" id="KW-0411">Iron-sulfur</keyword>
<keyword evidence="4" id="KW-0408">Iron</keyword>
<dbReference type="InterPro" id="IPR023404">
    <property type="entry name" value="rSAM_horseshoe"/>
</dbReference>
<dbReference type="RefSeq" id="WP_066855732.1">
    <property type="nucleotide sequence ID" value="NZ_JXMS01000018.1"/>
</dbReference>
<keyword evidence="9" id="KW-1185">Reference proteome</keyword>
<keyword evidence="3" id="KW-0479">Metal-binding</keyword>
<dbReference type="GO" id="GO:0051539">
    <property type="term" value="F:4 iron, 4 sulfur cluster binding"/>
    <property type="evidence" value="ECO:0007669"/>
    <property type="project" value="UniProtKB-KW"/>
</dbReference>
<dbReference type="AlphaFoldDB" id="A0A1B7XBI5"/>
<dbReference type="PANTHER" id="PTHR43409:SF16">
    <property type="entry name" value="SLR0320 PROTEIN"/>
    <property type="match status" value="1"/>
</dbReference>
<feature type="domain" description="B12-binding" evidence="6">
    <location>
        <begin position="2"/>
        <end position="149"/>
    </location>
</feature>
<dbReference type="PATRIC" id="fig|1560234.3.peg.1001"/>
<comment type="caution">
    <text evidence="8">The sequence shown here is derived from an EMBL/GenBank/DDBJ whole genome shotgun (WGS) entry which is preliminary data.</text>
</comment>
<evidence type="ECO:0000259" key="6">
    <source>
        <dbReference type="PROSITE" id="PS51332"/>
    </source>
</evidence>
<name>A0A1B7XBI5_9BACT</name>
<dbReference type="GO" id="GO:0003824">
    <property type="term" value="F:catalytic activity"/>
    <property type="evidence" value="ECO:0007669"/>
    <property type="project" value="InterPro"/>
</dbReference>
<sequence>MARILLIGCNQATSPYHVFPLGLAQVAGALNSQGHEVRQIDILSSELSIAELLAKHASFEPHAIGVSVRNIDDVDSHNIEANWYLAQTRNVIVEIKKQYAVPVILGGAGFSLMAEKILEFTGADVGVIGEGETAMPELIKKLSASNWQATALPRVFSAPLLTGDKIPAPLIDHDMGKFYAQKTGIMGIQSKRGCPYGCAYCSYPLIEGAKLRCREPESVAEQMERAHKDFGVSHFVFCDSVFNDKQGHFLQVAEAIKKRSLPVHWSGYFRPSHMTKDELEFLQSAGLNALEIGTDSASDATLEGMNKPFTFDDVHHFNSLCTELELAAAHFIIMGGPKEDRSTVKTGLRNIKALTRSVVFVYQGARVLPGTRIEKIARDEGVIAPQDSLLRPVYYHSPLISEEEVKVMLEADFAGDITRLFPPSKADKMDKALRSMGHKGILWDKLLARPTGRTRQRSSRASADRGCNG</sequence>
<dbReference type="InterPro" id="IPR051198">
    <property type="entry name" value="BchE-like"/>
</dbReference>
<dbReference type="SFLD" id="SFLDS00029">
    <property type="entry name" value="Radical_SAM"/>
    <property type="match status" value="1"/>
</dbReference>
<feature type="domain" description="Radical SAM core" evidence="7">
    <location>
        <begin position="178"/>
        <end position="392"/>
    </location>
</feature>
<dbReference type="SFLD" id="SFLDG01123">
    <property type="entry name" value="methyltransferase_(Class_B)"/>
    <property type="match status" value="1"/>
</dbReference>
<dbReference type="GO" id="GO:0005829">
    <property type="term" value="C:cytosol"/>
    <property type="evidence" value="ECO:0007669"/>
    <property type="project" value="TreeGrafter"/>
</dbReference>
<dbReference type="CDD" id="cd01335">
    <property type="entry name" value="Radical_SAM"/>
    <property type="match status" value="1"/>
</dbReference>
<gene>
    <name evidence="8" type="ORF">SP90_10730</name>
</gene>
<dbReference type="OrthoDB" id="9804952at2"/>
<dbReference type="InterPro" id="IPR007197">
    <property type="entry name" value="rSAM"/>
</dbReference>
<dbReference type="Gene3D" id="3.80.30.20">
    <property type="entry name" value="tm_1862 like domain"/>
    <property type="match status" value="1"/>
</dbReference>
<dbReference type="InterPro" id="IPR006638">
    <property type="entry name" value="Elp3/MiaA/NifB-like_rSAM"/>
</dbReference>
<dbReference type="PROSITE" id="PS51332">
    <property type="entry name" value="B12_BINDING"/>
    <property type="match status" value="1"/>
</dbReference>
<dbReference type="Pfam" id="PF02310">
    <property type="entry name" value="B12-binding"/>
    <property type="match status" value="1"/>
</dbReference>
<protein>
    <submittedName>
        <fullName evidence="8">Uncharacterized protein</fullName>
    </submittedName>
</protein>
<dbReference type="Gene3D" id="3.40.50.280">
    <property type="entry name" value="Cobalamin-binding domain"/>
    <property type="match status" value="1"/>
</dbReference>
<accession>A0A1B7XBI5</accession>
<dbReference type="PROSITE" id="PS51918">
    <property type="entry name" value="RADICAL_SAM"/>
    <property type="match status" value="1"/>
</dbReference>
<evidence type="ECO:0000256" key="2">
    <source>
        <dbReference type="ARBA" id="ARBA00022691"/>
    </source>
</evidence>
<evidence type="ECO:0000313" key="8">
    <source>
        <dbReference type="EMBL" id="OBQ50110.1"/>
    </source>
</evidence>
<dbReference type="PANTHER" id="PTHR43409">
    <property type="entry name" value="ANAEROBIC MAGNESIUM-PROTOPORPHYRIN IX MONOMETHYL ESTER CYCLASE-RELATED"/>
    <property type="match status" value="1"/>
</dbReference>
<reference evidence="8 9" key="1">
    <citation type="submission" date="2015-01" db="EMBL/GenBank/DDBJ databases">
        <title>Desulfovibrio sp. JC271 draft genome sequence.</title>
        <authorList>
            <person name="Shivani Y."/>
            <person name="Subhash Y."/>
            <person name="Sasikala C."/>
            <person name="Ramana C.V."/>
        </authorList>
    </citation>
    <scope>NUCLEOTIDE SEQUENCE [LARGE SCALE GENOMIC DNA]</scope>
    <source>
        <strain evidence="8 9">JC271</strain>
    </source>
</reference>
<organism evidence="8 9">
    <name type="scientific">Halodesulfovibrio spirochaetisodalis</name>
    <dbReference type="NCBI Taxonomy" id="1560234"/>
    <lineage>
        <taxon>Bacteria</taxon>
        <taxon>Pseudomonadati</taxon>
        <taxon>Thermodesulfobacteriota</taxon>
        <taxon>Desulfovibrionia</taxon>
        <taxon>Desulfovibrionales</taxon>
        <taxon>Desulfovibrionaceae</taxon>
        <taxon>Halodesulfovibrio</taxon>
    </lineage>
</organism>
<evidence type="ECO:0000259" key="7">
    <source>
        <dbReference type="PROSITE" id="PS51918"/>
    </source>
</evidence>
<comment type="cofactor">
    <cofactor evidence="1">
        <name>[4Fe-4S] cluster</name>
        <dbReference type="ChEBI" id="CHEBI:49883"/>
    </cofactor>
</comment>
<proteinExistence type="predicted"/>